<dbReference type="GO" id="GO:0005886">
    <property type="term" value="C:plasma membrane"/>
    <property type="evidence" value="ECO:0007669"/>
    <property type="project" value="UniProtKB-SubCell"/>
</dbReference>
<gene>
    <name evidence="7" type="ORF">JCM9152_1062</name>
</gene>
<evidence type="ECO:0000313" key="7">
    <source>
        <dbReference type="EMBL" id="GAE29687.1"/>
    </source>
</evidence>
<keyword evidence="4 6" id="KW-1133">Transmembrane helix</keyword>
<comment type="caution">
    <text evidence="7">The sequence shown here is derived from an EMBL/GenBank/DDBJ whole genome shotgun (WGS) entry which is preliminary data.</text>
</comment>
<evidence type="ECO:0000256" key="5">
    <source>
        <dbReference type="ARBA" id="ARBA00023136"/>
    </source>
</evidence>
<proteinExistence type="predicted"/>
<keyword evidence="2" id="KW-1003">Cell membrane</keyword>
<reference evidence="7" key="1">
    <citation type="journal article" date="2014" name="Genome Announc.">
        <title>Draft Genome Sequences of Three Alkaliphilic Bacillus Strains, Bacillus wakoensis JCM 9140T, Bacillus akibai JCM 9157T, and Bacillus hemicellulosilyticus JCM 9152T.</title>
        <authorList>
            <person name="Yuki M."/>
            <person name="Oshima K."/>
            <person name="Suda W."/>
            <person name="Oshida Y."/>
            <person name="Kitamura K."/>
            <person name="Iida T."/>
            <person name="Hattori M."/>
            <person name="Ohkuma M."/>
        </authorList>
    </citation>
    <scope>NUCLEOTIDE SEQUENCE [LARGE SCALE GENOMIC DNA]</scope>
    <source>
        <strain evidence="7">JCM 9152</strain>
    </source>
</reference>
<protein>
    <submittedName>
        <fullName evidence="7">Multi antimicrobial extrusion protein</fullName>
    </submittedName>
</protein>
<dbReference type="Proteomes" id="UP000018895">
    <property type="component" value="Unassembled WGS sequence"/>
</dbReference>
<dbReference type="PANTHER" id="PTHR43823">
    <property type="entry name" value="SPORULATION PROTEIN YKVU"/>
    <property type="match status" value="1"/>
</dbReference>
<organism evidence="7 8">
    <name type="scientific">Halalkalibacter hemicellulosilyticusJCM 9152</name>
    <dbReference type="NCBI Taxonomy" id="1236971"/>
    <lineage>
        <taxon>Bacteria</taxon>
        <taxon>Bacillati</taxon>
        <taxon>Bacillota</taxon>
        <taxon>Bacilli</taxon>
        <taxon>Bacillales</taxon>
        <taxon>Bacillaceae</taxon>
        <taxon>Halalkalibacter</taxon>
    </lineage>
</organism>
<evidence type="ECO:0000313" key="8">
    <source>
        <dbReference type="Proteomes" id="UP000018895"/>
    </source>
</evidence>
<dbReference type="EMBL" id="BAUU01000006">
    <property type="protein sequence ID" value="GAE29687.1"/>
    <property type="molecule type" value="Genomic_DNA"/>
</dbReference>
<sequence length="178" mass="19071">MDQKMQSERLGTESIPTLLRNLSIPAIIGMFVMAFYNVVDTIFISYGVGIDAVAGVTIAFPLMMIIMAVAGALGIGGASVISRRLGERREGEANQVFGTVISVVLIGSVIGAIGAFTFLEPLLLLFGATPDILPYAIDYMFPILIGTIFFSFSFATNNIVRSEGNAQFAMMTMIIPLC</sequence>
<feature type="transmembrane region" description="Helical" evidence="6">
    <location>
        <begin position="21"/>
        <end position="46"/>
    </location>
</feature>
<evidence type="ECO:0000256" key="3">
    <source>
        <dbReference type="ARBA" id="ARBA00022692"/>
    </source>
</evidence>
<evidence type="ECO:0000256" key="1">
    <source>
        <dbReference type="ARBA" id="ARBA00004651"/>
    </source>
</evidence>
<dbReference type="Pfam" id="PF01554">
    <property type="entry name" value="MatE"/>
    <property type="match status" value="1"/>
</dbReference>
<dbReference type="AlphaFoldDB" id="W4QCK6"/>
<dbReference type="InterPro" id="IPR051327">
    <property type="entry name" value="MATE_MepA_subfamily"/>
</dbReference>
<feature type="transmembrane region" description="Helical" evidence="6">
    <location>
        <begin position="52"/>
        <end position="75"/>
    </location>
</feature>
<comment type="subcellular location">
    <subcellularLocation>
        <location evidence="1">Cell membrane</location>
        <topology evidence="1">Multi-pass membrane protein</topology>
    </subcellularLocation>
</comment>
<keyword evidence="8" id="KW-1185">Reference proteome</keyword>
<evidence type="ECO:0000256" key="6">
    <source>
        <dbReference type="SAM" id="Phobius"/>
    </source>
</evidence>
<keyword evidence="5 6" id="KW-0472">Membrane</keyword>
<dbReference type="GO" id="GO:0042910">
    <property type="term" value="F:xenobiotic transmembrane transporter activity"/>
    <property type="evidence" value="ECO:0007669"/>
    <property type="project" value="InterPro"/>
</dbReference>
<accession>W4QCK6</accession>
<dbReference type="GO" id="GO:0015297">
    <property type="term" value="F:antiporter activity"/>
    <property type="evidence" value="ECO:0007669"/>
    <property type="project" value="InterPro"/>
</dbReference>
<evidence type="ECO:0000256" key="2">
    <source>
        <dbReference type="ARBA" id="ARBA00022475"/>
    </source>
</evidence>
<dbReference type="PANTHER" id="PTHR43823:SF3">
    <property type="entry name" value="MULTIDRUG EXPORT PROTEIN MEPA"/>
    <property type="match status" value="1"/>
</dbReference>
<feature type="transmembrane region" description="Helical" evidence="6">
    <location>
        <begin position="139"/>
        <end position="160"/>
    </location>
</feature>
<evidence type="ECO:0000256" key="4">
    <source>
        <dbReference type="ARBA" id="ARBA00022989"/>
    </source>
</evidence>
<feature type="transmembrane region" description="Helical" evidence="6">
    <location>
        <begin position="96"/>
        <end position="119"/>
    </location>
</feature>
<name>W4QCK6_9BACI</name>
<dbReference type="InterPro" id="IPR002528">
    <property type="entry name" value="MATE_fam"/>
</dbReference>
<keyword evidence="3 6" id="KW-0812">Transmembrane</keyword>
<dbReference type="STRING" id="1236971.JCM9152_1062"/>
<dbReference type="RefSeq" id="WP_369384521.1">
    <property type="nucleotide sequence ID" value="NZ_BAUU01000006.1"/>
</dbReference>